<keyword evidence="3" id="KW-0687">Ribonucleoprotein</keyword>
<accession>A0A1I4E458</accession>
<evidence type="ECO:0000313" key="6">
    <source>
        <dbReference type="Proteomes" id="UP000198725"/>
    </source>
</evidence>
<reference evidence="6" key="1">
    <citation type="submission" date="2016-10" db="EMBL/GenBank/DDBJ databases">
        <authorList>
            <person name="Varghese N."/>
            <person name="Submissions S."/>
        </authorList>
    </citation>
    <scope>NUCLEOTIDE SEQUENCE [LARGE SCALE GENOMIC DNA]</scope>
    <source>
        <strain evidence="6">MO64</strain>
    </source>
</reference>
<evidence type="ECO:0000256" key="1">
    <source>
        <dbReference type="ARBA" id="ARBA00010834"/>
    </source>
</evidence>
<dbReference type="GO" id="GO:0005840">
    <property type="term" value="C:ribosome"/>
    <property type="evidence" value="ECO:0007669"/>
    <property type="project" value="UniProtKB-KW"/>
</dbReference>
<evidence type="ECO:0000256" key="3">
    <source>
        <dbReference type="ARBA" id="ARBA00023274"/>
    </source>
</evidence>
<dbReference type="NCBIfam" id="TIGR04560">
    <property type="entry name" value="ribo_THX"/>
    <property type="match status" value="1"/>
</dbReference>
<evidence type="ECO:0000256" key="4">
    <source>
        <dbReference type="SAM" id="MobiDB-lite"/>
    </source>
</evidence>
<keyword evidence="2 5" id="KW-0689">Ribosomal protein</keyword>
<evidence type="ECO:0000256" key="2">
    <source>
        <dbReference type="ARBA" id="ARBA00022980"/>
    </source>
</evidence>
<dbReference type="EMBL" id="FOSR01000011">
    <property type="protein sequence ID" value="SFL00542.1"/>
    <property type="molecule type" value="Genomic_DNA"/>
</dbReference>
<name>A0A1I4E458_9GAMM</name>
<comment type="similarity">
    <text evidence="1">Belongs to the bacterial ribosomal protein bTHX family.</text>
</comment>
<gene>
    <name evidence="5" type="ORF">SAMN05192579_11124</name>
</gene>
<feature type="compositionally biased region" description="Low complexity" evidence="4">
    <location>
        <begin position="31"/>
        <end position="45"/>
    </location>
</feature>
<dbReference type="InterPro" id="IPR030826">
    <property type="entry name" value="Ribosomal_bTHX/bTHXc/bTHXm"/>
</dbReference>
<sequence>MGKGDRKTLRGKTYRGSYGNSRAHVAKPAVAGAKPTVTKPAAAKKAAPKKKSA</sequence>
<dbReference type="GO" id="GO:1990904">
    <property type="term" value="C:ribonucleoprotein complex"/>
    <property type="evidence" value="ECO:0007669"/>
    <property type="project" value="UniProtKB-KW"/>
</dbReference>
<organism evidence="5 6">
    <name type="scientific">Rhodanobacter glycinis</name>
    <dbReference type="NCBI Taxonomy" id="582702"/>
    <lineage>
        <taxon>Bacteria</taxon>
        <taxon>Pseudomonadati</taxon>
        <taxon>Pseudomonadota</taxon>
        <taxon>Gammaproteobacteria</taxon>
        <taxon>Lysobacterales</taxon>
        <taxon>Rhodanobacteraceae</taxon>
        <taxon>Rhodanobacter</taxon>
    </lineage>
</organism>
<dbReference type="Pfam" id="PF17070">
    <property type="entry name" value="Thx"/>
    <property type="match status" value="1"/>
</dbReference>
<feature type="region of interest" description="Disordered" evidence="4">
    <location>
        <begin position="1"/>
        <end position="53"/>
    </location>
</feature>
<evidence type="ECO:0000313" key="5">
    <source>
        <dbReference type="EMBL" id="SFL00542.1"/>
    </source>
</evidence>
<dbReference type="Proteomes" id="UP000198725">
    <property type="component" value="Unassembled WGS sequence"/>
</dbReference>
<dbReference type="RefSeq" id="WP_008207743.1">
    <property type="nucleotide sequence ID" value="NZ_FOSR01000011.1"/>
</dbReference>
<keyword evidence="6" id="KW-1185">Reference proteome</keyword>
<protein>
    <submittedName>
        <fullName evidence="5">SSU ribosomal protein S31P</fullName>
    </submittedName>
</protein>
<dbReference type="InterPro" id="IPR031414">
    <property type="entry name" value="Ribosomal_bTHX"/>
</dbReference>
<dbReference type="AlphaFoldDB" id="A0A1I4E458"/>
<proteinExistence type="inferred from homology"/>